<dbReference type="EMBL" id="JBAHYK010000763">
    <property type="protein sequence ID" value="KAL0571482.1"/>
    <property type="molecule type" value="Genomic_DNA"/>
</dbReference>
<evidence type="ECO:0000313" key="2">
    <source>
        <dbReference type="EMBL" id="KAL0571482.1"/>
    </source>
</evidence>
<accession>A0ABR3F8V8</accession>
<feature type="compositionally biased region" description="Low complexity" evidence="1">
    <location>
        <begin position="289"/>
        <end position="303"/>
    </location>
</feature>
<feature type="compositionally biased region" description="Gly residues" evidence="1">
    <location>
        <begin position="271"/>
        <end position="280"/>
    </location>
</feature>
<evidence type="ECO:0000256" key="1">
    <source>
        <dbReference type="SAM" id="MobiDB-lite"/>
    </source>
</evidence>
<reference evidence="2 3" key="1">
    <citation type="submission" date="2024-02" db="EMBL/GenBank/DDBJ databases">
        <title>A draft genome for the cacao thread blight pathogen Marasmius crinis-equi.</title>
        <authorList>
            <person name="Cohen S.P."/>
            <person name="Baruah I.K."/>
            <person name="Amoako-Attah I."/>
            <person name="Bukari Y."/>
            <person name="Meinhardt L.W."/>
            <person name="Bailey B.A."/>
        </authorList>
    </citation>
    <scope>NUCLEOTIDE SEQUENCE [LARGE SCALE GENOMIC DNA]</scope>
    <source>
        <strain evidence="2 3">GH-76</strain>
    </source>
</reference>
<comment type="caution">
    <text evidence="2">The sequence shown here is derived from an EMBL/GenBank/DDBJ whole genome shotgun (WGS) entry which is preliminary data.</text>
</comment>
<sequence length="337" mass="35764">MDFLFMNEVLPKVLRVVLFNKNAAKPGSRITQSSLLGNAWGVTKVTAPSIALSAMLVQCLLSGDDTLTPVGSITKFEYWQNYKEFYKLIVLAGNSSWATTLFRFFNERVFQGGASSHVSGGVEDEIEQALVQLNLGPSGNNAGPSTATYNDTRSPGSGSETTTTNSNNPISPPTNTSVQPITTVVTPDSHQRIPRSVREAHPLFTDGTELLGGEPTGVRRALPTSPILPSLPGPPGPPPTSFPTAPQAEVVETEREDSEPEIVEQANMSGRRGGFSGSRGRGNIHQGVAPTGEVEATPATEAAPRPRPKARGRAKKGPVEAGATGERRSTRARATQP</sequence>
<proteinExistence type="predicted"/>
<evidence type="ECO:0000313" key="3">
    <source>
        <dbReference type="Proteomes" id="UP001465976"/>
    </source>
</evidence>
<feature type="compositionally biased region" description="Pro residues" evidence="1">
    <location>
        <begin position="229"/>
        <end position="241"/>
    </location>
</feature>
<dbReference type="Pfam" id="PF20414">
    <property type="entry name" value="DUF6698"/>
    <property type="match status" value="1"/>
</dbReference>
<name>A0ABR3F8V8_9AGAR</name>
<feature type="region of interest" description="Disordered" evidence="1">
    <location>
        <begin position="134"/>
        <end position="337"/>
    </location>
</feature>
<dbReference type="Proteomes" id="UP001465976">
    <property type="component" value="Unassembled WGS sequence"/>
</dbReference>
<keyword evidence="3" id="KW-1185">Reference proteome</keyword>
<feature type="compositionally biased region" description="Polar residues" evidence="1">
    <location>
        <begin position="135"/>
        <end position="153"/>
    </location>
</feature>
<feature type="compositionally biased region" description="Low complexity" evidence="1">
    <location>
        <begin position="154"/>
        <end position="177"/>
    </location>
</feature>
<organism evidence="2 3">
    <name type="scientific">Marasmius crinis-equi</name>
    <dbReference type="NCBI Taxonomy" id="585013"/>
    <lineage>
        <taxon>Eukaryota</taxon>
        <taxon>Fungi</taxon>
        <taxon>Dikarya</taxon>
        <taxon>Basidiomycota</taxon>
        <taxon>Agaricomycotina</taxon>
        <taxon>Agaricomycetes</taxon>
        <taxon>Agaricomycetidae</taxon>
        <taxon>Agaricales</taxon>
        <taxon>Marasmiineae</taxon>
        <taxon>Marasmiaceae</taxon>
        <taxon>Marasmius</taxon>
    </lineage>
</organism>
<protein>
    <submittedName>
        <fullName evidence="2">Uncharacterized protein</fullName>
    </submittedName>
</protein>
<feature type="compositionally biased region" description="Basic residues" evidence="1">
    <location>
        <begin position="306"/>
        <end position="316"/>
    </location>
</feature>
<dbReference type="InterPro" id="IPR046521">
    <property type="entry name" value="DUF6698"/>
</dbReference>
<feature type="compositionally biased region" description="Polar residues" evidence="1">
    <location>
        <begin position="178"/>
        <end position="188"/>
    </location>
</feature>
<gene>
    <name evidence="2" type="ORF">V5O48_010486</name>
</gene>